<proteinExistence type="predicted"/>
<sequence length="156" mass="18736">MEVTQSYTITIPIRKARTRLLIRRLLIQVPVVLLLSRIYCEYRINVEDMFNLRYKKSDLEKWNCFCFRNYLNLLKSPFTGKVYRFNSKREQLSEIYVCCGKLVTIFEEKETERYVEKKKRFWSSSVLSANQLSKLFLSDPSATQIDLLLQKREKNK</sequence>
<comment type="caution">
    <text evidence="2">The sequence shown here is derived from an EMBL/GenBank/DDBJ whole genome shotgun (WGS) entry which is preliminary data.</text>
</comment>
<organism evidence="2 3">
    <name type="scientific">Araneus ventricosus</name>
    <name type="common">Orbweaver spider</name>
    <name type="synonym">Epeira ventricosa</name>
    <dbReference type="NCBI Taxonomy" id="182803"/>
    <lineage>
        <taxon>Eukaryota</taxon>
        <taxon>Metazoa</taxon>
        <taxon>Ecdysozoa</taxon>
        <taxon>Arthropoda</taxon>
        <taxon>Chelicerata</taxon>
        <taxon>Arachnida</taxon>
        <taxon>Araneae</taxon>
        <taxon>Araneomorphae</taxon>
        <taxon>Entelegynae</taxon>
        <taxon>Araneoidea</taxon>
        <taxon>Araneidae</taxon>
        <taxon>Araneus</taxon>
    </lineage>
</organism>
<keyword evidence="1" id="KW-0812">Transmembrane</keyword>
<keyword evidence="3" id="KW-1185">Reference proteome</keyword>
<gene>
    <name evidence="2" type="ORF">AVEN_186984_1</name>
</gene>
<reference evidence="2 3" key="1">
    <citation type="journal article" date="2019" name="Sci. Rep.">
        <title>Orb-weaving spider Araneus ventricosus genome elucidates the spidroin gene catalogue.</title>
        <authorList>
            <person name="Kono N."/>
            <person name="Nakamura H."/>
            <person name="Ohtoshi R."/>
            <person name="Moran D.A.P."/>
            <person name="Shinohara A."/>
            <person name="Yoshida Y."/>
            <person name="Fujiwara M."/>
            <person name="Mori M."/>
            <person name="Tomita M."/>
            <person name="Arakawa K."/>
        </authorList>
    </citation>
    <scope>NUCLEOTIDE SEQUENCE [LARGE SCALE GENOMIC DNA]</scope>
</reference>
<evidence type="ECO:0000313" key="3">
    <source>
        <dbReference type="Proteomes" id="UP000499080"/>
    </source>
</evidence>
<name>A0A4Y2H3C2_ARAVE</name>
<dbReference type="Proteomes" id="UP000499080">
    <property type="component" value="Unassembled WGS sequence"/>
</dbReference>
<evidence type="ECO:0000256" key="1">
    <source>
        <dbReference type="SAM" id="Phobius"/>
    </source>
</evidence>
<keyword evidence="1" id="KW-0472">Membrane</keyword>
<protein>
    <submittedName>
        <fullName evidence="2">Uncharacterized protein</fullName>
    </submittedName>
</protein>
<accession>A0A4Y2H3C2</accession>
<feature type="transmembrane region" description="Helical" evidence="1">
    <location>
        <begin position="21"/>
        <end position="39"/>
    </location>
</feature>
<evidence type="ECO:0000313" key="2">
    <source>
        <dbReference type="EMBL" id="GBM59669.1"/>
    </source>
</evidence>
<dbReference type="EMBL" id="BGPR01001694">
    <property type="protein sequence ID" value="GBM59669.1"/>
    <property type="molecule type" value="Genomic_DNA"/>
</dbReference>
<keyword evidence="1" id="KW-1133">Transmembrane helix</keyword>
<dbReference type="AlphaFoldDB" id="A0A4Y2H3C2"/>